<dbReference type="EMBL" id="DYWO01000474">
    <property type="protein sequence ID" value="HJF51280.1"/>
    <property type="molecule type" value="Genomic_DNA"/>
</dbReference>
<evidence type="ECO:0000313" key="2">
    <source>
        <dbReference type="EMBL" id="HJF51280.1"/>
    </source>
</evidence>
<sequence length="561" mass="61749">MRKGITTPRIFTPPRAPLEPRSPETEARTFGYSAIDFAEQVCGIELLPWQQWLLVHALERENGQLRYKTVVVLVARQSGKSTLSQVLSLWSMYIYPFLVELERPMTILGTAQDLDTAEAVWEGALDIIEETPDLAEFAATPVKTNGKKAIRLLTGEQYKVKAASRKAGRGLSGDLIILDELREHTNWDAWAAVTKTTIARPNAQVWALSNAGDSFSVVLKHLRKMAHKALGDPDGIVAAENGPGAPDPVEVEEFLEDGVEAEDFTQDADTLGLFEWSATPGCQITDREQWAQANPSLGYGRVTERTLASAAATDPEWVFRTEVLCEWPDGAVTGIFPPGSWEETTNEPETLPDGTQQVADADRLVGPVWVGLDKSADRSQTWITFAGTRADGVAQVEVRAVRHGDDWVKDWLLTHEWRSRFQAVTGQTKGAPISDLIQDFADDPSFDIPVEPWHGGDLLAAHGQAFEDVRDGKARHNKQPPLDNAAALAERKELGDGWVIDRKRSPVDVAPLIAWIGALWLMKKRVQETPPPPAALALDDAALAEVGDRWEPADDLNTIGF</sequence>
<evidence type="ECO:0000256" key="1">
    <source>
        <dbReference type="SAM" id="MobiDB-lite"/>
    </source>
</evidence>
<evidence type="ECO:0000313" key="3">
    <source>
        <dbReference type="Proteomes" id="UP000775129"/>
    </source>
</evidence>
<dbReference type="AlphaFoldDB" id="A0A921KRZ4"/>
<reference evidence="2" key="1">
    <citation type="journal article" date="2021" name="PeerJ">
        <title>Extensive microbial diversity within the chicken gut microbiome revealed by metagenomics and culture.</title>
        <authorList>
            <person name="Gilroy R."/>
            <person name="Ravi A."/>
            <person name="Getino M."/>
            <person name="Pursley I."/>
            <person name="Horton D.L."/>
            <person name="Alikhan N.F."/>
            <person name="Baker D."/>
            <person name="Gharbi K."/>
            <person name="Hall N."/>
            <person name="Watson M."/>
            <person name="Adriaenssens E.M."/>
            <person name="Foster-Nyarko E."/>
            <person name="Jarju S."/>
            <person name="Secka A."/>
            <person name="Antonio M."/>
            <person name="Oren A."/>
            <person name="Chaudhuri R.R."/>
            <person name="La Ragione R."/>
            <person name="Hildebrand F."/>
            <person name="Pallen M.J."/>
        </authorList>
    </citation>
    <scope>NUCLEOTIDE SEQUENCE</scope>
    <source>
        <strain evidence="2">1647</strain>
    </source>
</reference>
<dbReference type="Gene3D" id="3.40.50.300">
    <property type="entry name" value="P-loop containing nucleotide triphosphate hydrolases"/>
    <property type="match status" value="1"/>
</dbReference>
<dbReference type="PANTHER" id="PTHR41287">
    <property type="match status" value="1"/>
</dbReference>
<dbReference type="InterPro" id="IPR005021">
    <property type="entry name" value="Terminase_largesu-like"/>
</dbReference>
<protein>
    <recommendedName>
        <fullName evidence="4">Terminase</fullName>
    </recommendedName>
</protein>
<feature type="region of interest" description="Disordered" evidence="1">
    <location>
        <begin position="1"/>
        <end position="24"/>
    </location>
</feature>
<gene>
    <name evidence="2" type="ORF">K8W24_16070</name>
</gene>
<comment type="caution">
    <text evidence="2">The sequence shown here is derived from an EMBL/GenBank/DDBJ whole genome shotgun (WGS) entry which is preliminary data.</text>
</comment>
<proteinExistence type="predicted"/>
<name>A0A921KRZ4_9MICO</name>
<reference evidence="2" key="2">
    <citation type="submission" date="2021-09" db="EMBL/GenBank/DDBJ databases">
        <authorList>
            <person name="Gilroy R."/>
        </authorList>
    </citation>
    <scope>NUCLEOTIDE SEQUENCE</scope>
    <source>
        <strain evidence="2">1647</strain>
    </source>
</reference>
<accession>A0A921KRZ4</accession>
<dbReference type="InterPro" id="IPR027417">
    <property type="entry name" value="P-loop_NTPase"/>
</dbReference>
<organism evidence="2 3">
    <name type="scientific">Brachybacterium paraconglomeratum</name>
    <dbReference type="NCBI Taxonomy" id="173362"/>
    <lineage>
        <taxon>Bacteria</taxon>
        <taxon>Bacillati</taxon>
        <taxon>Actinomycetota</taxon>
        <taxon>Actinomycetes</taxon>
        <taxon>Micrococcales</taxon>
        <taxon>Dermabacteraceae</taxon>
        <taxon>Brachybacterium</taxon>
    </lineage>
</organism>
<dbReference type="PANTHER" id="PTHR41287:SF1">
    <property type="entry name" value="PROTEIN YMFN"/>
    <property type="match status" value="1"/>
</dbReference>
<dbReference type="Proteomes" id="UP000775129">
    <property type="component" value="Unassembled WGS sequence"/>
</dbReference>
<evidence type="ECO:0008006" key="4">
    <source>
        <dbReference type="Google" id="ProtNLM"/>
    </source>
</evidence>